<dbReference type="InterPro" id="IPR029030">
    <property type="entry name" value="Caspase-like_dom_sf"/>
</dbReference>
<reference evidence="4 5" key="1">
    <citation type="submission" date="2015-09" db="EMBL/GenBank/DDBJ databases">
        <authorList>
            <person name="Jackson K.R."/>
            <person name="Lunt B.L."/>
            <person name="Fisher J.N.B."/>
            <person name="Gardner A.V."/>
            <person name="Bailey M.E."/>
            <person name="Deus L.M."/>
            <person name="Earl A.S."/>
            <person name="Gibby P.D."/>
            <person name="Hartmann K.A."/>
            <person name="Liu J.E."/>
            <person name="Manci A.M."/>
            <person name="Nielsen D.A."/>
            <person name="Solomon M.B."/>
            <person name="Breakwell D.P."/>
            <person name="Burnett S.H."/>
            <person name="Grose J.H."/>
        </authorList>
    </citation>
    <scope>NUCLEOTIDE SEQUENCE [LARGE SCALE GENOMIC DNA]</scope>
    <source>
        <strain evidence="4 5">16</strain>
    </source>
</reference>
<dbReference type="SMART" id="SM00115">
    <property type="entry name" value="CASc"/>
    <property type="match status" value="1"/>
</dbReference>
<dbReference type="InterPro" id="IPR001309">
    <property type="entry name" value="Pept_C14_p20"/>
</dbReference>
<gene>
    <name evidence="4" type="ORF">ABB55_07575</name>
</gene>
<dbReference type="InterPro" id="IPR015917">
    <property type="entry name" value="Pept_C14A"/>
</dbReference>
<dbReference type="Proteomes" id="UP000048984">
    <property type="component" value="Unassembled WGS sequence"/>
</dbReference>
<evidence type="ECO:0008006" key="6">
    <source>
        <dbReference type="Google" id="ProtNLM"/>
    </source>
</evidence>
<dbReference type="Pfam" id="PF00656">
    <property type="entry name" value="Peptidase_C14"/>
    <property type="match status" value="1"/>
</dbReference>
<dbReference type="PROSITE" id="PS50207">
    <property type="entry name" value="CASPASE_P10"/>
    <property type="match status" value="1"/>
</dbReference>
<evidence type="ECO:0000259" key="2">
    <source>
        <dbReference type="PROSITE" id="PS50207"/>
    </source>
</evidence>
<dbReference type="Gene3D" id="3.40.50.1460">
    <property type="match status" value="1"/>
</dbReference>
<dbReference type="InterPro" id="IPR011600">
    <property type="entry name" value="Pept_C14_caspase"/>
</dbReference>
<dbReference type="STRING" id="665126.ABB55_07575"/>
<dbReference type="Pfam" id="PF03781">
    <property type="entry name" value="FGE-sulfatase"/>
    <property type="match status" value="1"/>
</dbReference>
<protein>
    <recommendedName>
        <fullName evidence="6">Caspase family p20 domain-containing protein</fullName>
    </recommendedName>
</protein>
<feature type="domain" description="Caspase family p20" evidence="3">
    <location>
        <begin position="47"/>
        <end position="176"/>
    </location>
</feature>
<dbReference type="InterPro" id="IPR016187">
    <property type="entry name" value="CTDL_fold"/>
</dbReference>
<dbReference type="PANTHER" id="PTHR23150">
    <property type="entry name" value="SULFATASE MODIFYING FACTOR 1, 2"/>
    <property type="match status" value="1"/>
</dbReference>
<dbReference type="InterPro" id="IPR002138">
    <property type="entry name" value="Pept_C14_p10"/>
</dbReference>
<reference evidence="4 5" key="2">
    <citation type="submission" date="2015-10" db="EMBL/GenBank/DDBJ databases">
        <title>Draft Genome Sequence of Prosthecomicrobium hirschii ATCC 27832.</title>
        <authorList>
            <person name="Daniel J."/>
            <person name="Givan S.A."/>
            <person name="Brun Y.V."/>
            <person name="Brown P.J."/>
        </authorList>
    </citation>
    <scope>NUCLEOTIDE SEQUENCE [LARGE SCALE GENOMIC DNA]</scope>
    <source>
        <strain evidence="4 5">16</strain>
    </source>
</reference>
<keyword evidence="5" id="KW-1185">Reference proteome</keyword>
<feature type="domain" description="Caspase family p10" evidence="2">
    <location>
        <begin position="207"/>
        <end position="280"/>
    </location>
</feature>
<comment type="similarity">
    <text evidence="1">Belongs to the peptidase C14A family.</text>
</comment>
<dbReference type="SUPFAM" id="SSF52129">
    <property type="entry name" value="Caspase-like"/>
    <property type="match status" value="1"/>
</dbReference>
<dbReference type="EMBL" id="LJYW01000001">
    <property type="protein sequence ID" value="KPL52100.1"/>
    <property type="molecule type" value="Genomic_DNA"/>
</dbReference>
<dbReference type="AlphaFoldDB" id="A0A0P6W1P1"/>
<evidence type="ECO:0000256" key="1">
    <source>
        <dbReference type="ARBA" id="ARBA00010134"/>
    </source>
</evidence>
<name>A0A0P6W1P1_9HYPH</name>
<proteinExistence type="inferred from homology"/>
<dbReference type="GO" id="GO:0006508">
    <property type="term" value="P:proteolysis"/>
    <property type="evidence" value="ECO:0007669"/>
    <property type="project" value="InterPro"/>
</dbReference>
<dbReference type="InterPro" id="IPR005532">
    <property type="entry name" value="SUMF_dom"/>
</dbReference>
<comment type="caution">
    <text evidence="4">The sequence shown here is derived from an EMBL/GenBank/DDBJ whole genome shotgun (WGS) entry which is preliminary data.</text>
</comment>
<sequence length="650" mass="69908">MPLRDVVPLRMILSVTGIAAMRVSRLLGYGLVGLLVALLNCVPALAEKRVALVIGNGSYKAAGRLTNPENDARDMAATLEKLGFDVALTLDADRSRFETAISDFSDKAMGADVALVFYAGHGMGLGSETHLLPVDADFRNEFEARNRTIGLTSLLSTLDGRAKMVIALIDACRDNPLADRLADNMRSAGRSVSVSRGLARIEIGAPDTLVVYATTPGRTAADGSGRNSPFTTALLAHLPTEGVEVEAVLKRVSARVQELTGNKQEPERLSRLKREFYFKPAVSVPTPAPAATDPDAGMRADFALAERANTPEVWQAFIDRYKTGFLVALARQRLSALTAPVPTATSAPSVTAPSKIEVAGLPPAARPDGGTCDGGVQTVSLGGRAASVLTASEERCLKAKDEFRECADCPAMVVIPAGTFTMGSPETEEGREINEGPQRTARIGKSFAVGKFTVSFAEWDACVAGGGCKGYRPGDRGSGRGKMPVINVSWDDAKAYVDWLSKVTGKSYRLLSEAEWEYAARAGTTTPFWWGSSISTSQANYAGNSTYGSGKKGEFRERTVPVDSFAANPFGLYQVHGNVWQWVEDCYSDDYKGAPTDGSVNTTDDCKYRVLRGGSWDDDPRYLRAAVRGRYNPGNRYFDNGFRVARTLTR</sequence>
<evidence type="ECO:0000259" key="3">
    <source>
        <dbReference type="PROSITE" id="PS50208"/>
    </source>
</evidence>
<evidence type="ECO:0000313" key="5">
    <source>
        <dbReference type="Proteomes" id="UP000048984"/>
    </source>
</evidence>
<dbReference type="InterPro" id="IPR042095">
    <property type="entry name" value="SUMF_sf"/>
</dbReference>
<dbReference type="GO" id="GO:0004197">
    <property type="term" value="F:cysteine-type endopeptidase activity"/>
    <property type="evidence" value="ECO:0007669"/>
    <property type="project" value="InterPro"/>
</dbReference>
<organism evidence="4 5">
    <name type="scientific">Prosthecodimorpha hirschii</name>
    <dbReference type="NCBI Taxonomy" id="665126"/>
    <lineage>
        <taxon>Bacteria</taxon>
        <taxon>Pseudomonadati</taxon>
        <taxon>Pseudomonadota</taxon>
        <taxon>Alphaproteobacteria</taxon>
        <taxon>Hyphomicrobiales</taxon>
        <taxon>Ancalomicrobiaceae</taxon>
        <taxon>Prosthecodimorpha</taxon>
    </lineage>
</organism>
<dbReference type="GO" id="GO:0120147">
    <property type="term" value="F:formylglycine-generating oxidase activity"/>
    <property type="evidence" value="ECO:0007669"/>
    <property type="project" value="TreeGrafter"/>
</dbReference>
<evidence type="ECO:0000313" key="4">
    <source>
        <dbReference type="EMBL" id="KPL52100.1"/>
    </source>
</evidence>
<dbReference type="SUPFAM" id="SSF56436">
    <property type="entry name" value="C-type lectin-like"/>
    <property type="match status" value="1"/>
</dbReference>
<dbReference type="Gene3D" id="3.90.1580.10">
    <property type="entry name" value="paralog of FGE (formylglycine-generating enzyme)"/>
    <property type="match status" value="1"/>
</dbReference>
<dbReference type="PROSITE" id="PS50208">
    <property type="entry name" value="CASPASE_P20"/>
    <property type="match status" value="1"/>
</dbReference>
<dbReference type="InterPro" id="IPR051043">
    <property type="entry name" value="Sulfatase_Mod_Factor_Kinase"/>
</dbReference>
<accession>A0A0P6W1P1</accession>
<dbReference type="PANTHER" id="PTHR23150:SF35">
    <property type="entry name" value="BLL6746 PROTEIN"/>
    <property type="match status" value="1"/>
</dbReference>